<dbReference type="SMART" id="SM00388">
    <property type="entry name" value="HisKA"/>
    <property type="match status" value="1"/>
</dbReference>
<dbReference type="NCBIfam" id="TIGR00229">
    <property type="entry name" value="sensory_box"/>
    <property type="match status" value="3"/>
</dbReference>
<dbReference type="SUPFAM" id="SSF52172">
    <property type="entry name" value="CheY-like"/>
    <property type="match status" value="1"/>
</dbReference>
<keyword evidence="6" id="KW-0808">Transferase</keyword>
<dbReference type="GO" id="GO:0005524">
    <property type="term" value="F:ATP binding"/>
    <property type="evidence" value="ECO:0007669"/>
    <property type="project" value="UniProtKB-KW"/>
</dbReference>
<dbReference type="Pfam" id="PF13426">
    <property type="entry name" value="PAS_9"/>
    <property type="match status" value="2"/>
</dbReference>
<dbReference type="FunFam" id="1.10.287.130:FF:000002">
    <property type="entry name" value="Two-component osmosensing histidine kinase"/>
    <property type="match status" value="1"/>
</dbReference>
<dbReference type="EC" id="2.7.13.3" evidence="3"/>
<dbReference type="PROSITE" id="PS50110">
    <property type="entry name" value="RESPONSE_REGULATORY"/>
    <property type="match status" value="1"/>
</dbReference>
<dbReference type="InterPro" id="IPR008207">
    <property type="entry name" value="Sig_transdc_His_kin_Hpt_dom"/>
</dbReference>
<dbReference type="PANTHER" id="PTHR45339:SF1">
    <property type="entry name" value="HYBRID SIGNAL TRANSDUCTION HISTIDINE KINASE J"/>
    <property type="match status" value="1"/>
</dbReference>
<dbReference type="Pfam" id="PF00512">
    <property type="entry name" value="HisKA"/>
    <property type="match status" value="1"/>
</dbReference>
<sequence>MNYHKLLNKQISKYLSAELVENPAIKKFLSVISDSYDALLRDKLLVERAFSISEEEYISVNKKLSHEVSVKRKSIETLKNILGEMGRNYQGENPDDFLAIAEYLNKQVTLRKSAEKVFTSLVENSHSGILLEDEHRNIVFTNQLFCDLFQIPYPPDALIGTSCSDSAEQSKHLFNNPDEFVAGIGQILKNRAFESTNLTLADGRILKREYIPIFIDDVYRGHLWNYTDITEKRKAMEALEQSELKNRLIMNSALDAIITIDSEGLITFWNPQAEKIFGWKEAEVIGKHLTDNIIPSYHKAGHKAGMERYHQNSAGTILNKMIEMPAMNKNGAEFSVELSIIPVSQGSTIFFCAFIRDISDRKKNEEELRASKELWQFALEGAGDGVWEYNFQNKKAFFSKKYKSMLGYGDEDFANDPDEWLSRIHPDDLPKILETDEAYFAGEINSHQREYRILHKNGNYIWVLDRGMIVNRTPDGLPERIIGTHSDITERKLSEQALINKEEKYRNIITNMNLGLLEVDNDGYIQFANQTFCKMIGFDQEELAGAKDTDIIDLGESKETVASKTSLRKHGISDAYEVKVRNRAGELRWWLISGAPRLNDKGEHIGSVGIHLDITEQKKLEHELIKAKEAAEESTKSKEAFLANMSHEIRTPMNAISGMANQLSKTKLDHHQQFFLNTIRSSADNLLVIINDILDLSKIESGKLGIEKIGFEPKKVISHVMQVMQHRAEEKGLTFTNSFYDQRLSRVLIGDPYRLSQIMLNLVSNAIKFTPKGKVDIQCSVLQDHESEQLIEISVIDSGVGMEQTFVNHLFAKFSQEDNSITRKYGGTGLGMSISKELIELMGGEIKVNSEKNKGTTVSFNLWIPKGNEQDLIEKGNIEVDTTLLNGKQILITDDNETNRLLASAILGNFGAVVTEAANGHEALLLIEKNKFDLILMDVQMPEMDGLEATRLVREKLIDVPIIALTAFALKGDNQKCLDNGMDDYLSKPFEEEQLLEIASKWLGKFHSVKKEPDNVTDTPLYNLSKIEGIARGNTKFINNLVGFFIRHIPLTLKEINDAYDHNDFSKISKLVHRIKPSVADMGISSIKDELIEIENFAPEYGKSQRLDYLLNNINVVLNQVVSALKANIVSDV</sequence>
<dbReference type="SUPFAM" id="SSF55785">
    <property type="entry name" value="PYP-like sensor domain (PAS domain)"/>
    <property type="match status" value="4"/>
</dbReference>
<dbReference type="STRING" id="332999.SAMN04488511_101173"/>
<dbReference type="InterPro" id="IPR005467">
    <property type="entry name" value="His_kinase_dom"/>
</dbReference>
<accession>A0A1I0SFL5</accession>
<dbReference type="SMART" id="SM00086">
    <property type="entry name" value="PAC"/>
    <property type="match status" value="3"/>
</dbReference>
<keyword evidence="5 17" id="KW-0597">Phosphoprotein</keyword>
<keyword evidence="9" id="KW-0418">Kinase</keyword>
<dbReference type="InterPro" id="IPR013767">
    <property type="entry name" value="PAS_fold"/>
</dbReference>
<dbReference type="InterPro" id="IPR003661">
    <property type="entry name" value="HisK_dim/P_dom"/>
</dbReference>
<keyword evidence="24" id="KW-1185">Reference proteome</keyword>
<feature type="domain" description="PAS" evidence="20">
    <location>
        <begin position="242"/>
        <end position="313"/>
    </location>
</feature>
<dbReference type="Gene3D" id="3.40.50.2300">
    <property type="match status" value="1"/>
</dbReference>
<evidence type="ECO:0000256" key="2">
    <source>
        <dbReference type="ARBA" id="ARBA00004651"/>
    </source>
</evidence>
<feature type="domain" description="PAS" evidence="20">
    <location>
        <begin position="501"/>
        <end position="545"/>
    </location>
</feature>
<evidence type="ECO:0000259" key="21">
    <source>
        <dbReference type="PROSITE" id="PS50113"/>
    </source>
</evidence>
<feature type="modified residue" description="4-aspartylphosphate" evidence="17">
    <location>
        <position position="938"/>
    </location>
</feature>
<evidence type="ECO:0000256" key="13">
    <source>
        <dbReference type="ARBA" id="ARBA00023136"/>
    </source>
</evidence>
<proteinExistence type="predicted"/>
<dbReference type="InterPro" id="IPR001789">
    <property type="entry name" value="Sig_transdc_resp-reg_receiver"/>
</dbReference>
<dbReference type="Gene3D" id="1.10.287.130">
    <property type="match status" value="1"/>
</dbReference>
<evidence type="ECO:0000259" key="19">
    <source>
        <dbReference type="PROSITE" id="PS50110"/>
    </source>
</evidence>
<dbReference type="InterPro" id="IPR001610">
    <property type="entry name" value="PAC"/>
</dbReference>
<dbReference type="InterPro" id="IPR003594">
    <property type="entry name" value="HATPase_dom"/>
</dbReference>
<evidence type="ECO:0000256" key="5">
    <source>
        <dbReference type="ARBA" id="ARBA00022553"/>
    </source>
</evidence>
<dbReference type="Pfam" id="PF08447">
    <property type="entry name" value="PAS_3"/>
    <property type="match status" value="1"/>
</dbReference>
<dbReference type="CDD" id="cd17546">
    <property type="entry name" value="REC_hyHK_CKI1_RcsC-like"/>
    <property type="match status" value="1"/>
</dbReference>
<dbReference type="CDD" id="cd16922">
    <property type="entry name" value="HATPase_EvgS-ArcB-TorS-like"/>
    <property type="match status" value="1"/>
</dbReference>
<dbReference type="PANTHER" id="PTHR45339">
    <property type="entry name" value="HYBRID SIGNAL TRANSDUCTION HISTIDINE KINASE J"/>
    <property type="match status" value="1"/>
</dbReference>
<dbReference type="FunFam" id="3.30.565.10:FF:000010">
    <property type="entry name" value="Sensor histidine kinase RcsC"/>
    <property type="match status" value="1"/>
</dbReference>
<evidence type="ECO:0000256" key="12">
    <source>
        <dbReference type="ARBA" id="ARBA00023012"/>
    </source>
</evidence>
<keyword evidence="12" id="KW-0902">Two-component regulatory system</keyword>
<dbReference type="SUPFAM" id="SSF55874">
    <property type="entry name" value="ATPase domain of HSP90 chaperone/DNA topoisomerase II/histidine kinase"/>
    <property type="match status" value="1"/>
</dbReference>
<dbReference type="EMBL" id="FOJM01000001">
    <property type="protein sequence ID" value="SFA38314.1"/>
    <property type="molecule type" value="Genomic_DNA"/>
</dbReference>
<evidence type="ECO:0000256" key="7">
    <source>
        <dbReference type="ARBA" id="ARBA00022692"/>
    </source>
</evidence>
<evidence type="ECO:0000256" key="11">
    <source>
        <dbReference type="ARBA" id="ARBA00022989"/>
    </source>
</evidence>
<evidence type="ECO:0000259" key="20">
    <source>
        <dbReference type="PROSITE" id="PS50112"/>
    </source>
</evidence>
<dbReference type="SUPFAM" id="SSF47226">
    <property type="entry name" value="Histidine-containing phosphotransfer domain, HPT domain"/>
    <property type="match status" value="1"/>
</dbReference>
<evidence type="ECO:0000256" key="10">
    <source>
        <dbReference type="ARBA" id="ARBA00022840"/>
    </source>
</evidence>
<feature type="domain" description="HPt" evidence="22">
    <location>
        <begin position="1034"/>
        <end position="1128"/>
    </location>
</feature>
<dbReference type="InterPro" id="IPR036890">
    <property type="entry name" value="HATPase_C_sf"/>
</dbReference>
<dbReference type="InterPro" id="IPR035965">
    <property type="entry name" value="PAS-like_dom_sf"/>
</dbReference>
<dbReference type="SMART" id="SM00387">
    <property type="entry name" value="HATPase_c"/>
    <property type="match status" value="1"/>
</dbReference>
<feature type="modified residue" description="Phosphohistidine" evidence="16">
    <location>
        <position position="1073"/>
    </location>
</feature>
<dbReference type="PRINTS" id="PR00344">
    <property type="entry name" value="BCTRLSENSOR"/>
</dbReference>
<dbReference type="InterPro" id="IPR000014">
    <property type="entry name" value="PAS"/>
</dbReference>
<comment type="subunit">
    <text evidence="14">At low DSF concentrations, interacts with RpfF.</text>
</comment>
<feature type="domain" description="PAC" evidence="21">
    <location>
        <begin position="447"/>
        <end position="500"/>
    </location>
</feature>
<dbReference type="SUPFAM" id="SSF47384">
    <property type="entry name" value="Homodimeric domain of signal transducing histidine kinase"/>
    <property type="match status" value="1"/>
</dbReference>
<dbReference type="InterPro" id="IPR013655">
    <property type="entry name" value="PAS_fold_3"/>
</dbReference>
<dbReference type="Pfam" id="PF02518">
    <property type="entry name" value="HATPase_c"/>
    <property type="match status" value="1"/>
</dbReference>
<dbReference type="RefSeq" id="WP_090979278.1">
    <property type="nucleotide sequence ID" value="NZ_FOJM01000001.1"/>
</dbReference>
<evidence type="ECO:0000259" key="22">
    <source>
        <dbReference type="PROSITE" id="PS50894"/>
    </source>
</evidence>
<evidence type="ECO:0000256" key="15">
    <source>
        <dbReference type="ARBA" id="ARBA00068150"/>
    </source>
</evidence>
<keyword evidence="7" id="KW-0812">Transmembrane</keyword>
<evidence type="ECO:0000256" key="6">
    <source>
        <dbReference type="ARBA" id="ARBA00022679"/>
    </source>
</evidence>
<dbReference type="OrthoDB" id="9811889at2"/>
<keyword evidence="13" id="KW-0472">Membrane</keyword>
<dbReference type="InterPro" id="IPR036641">
    <property type="entry name" value="HPT_dom_sf"/>
</dbReference>
<feature type="domain" description="Histidine kinase" evidence="18">
    <location>
        <begin position="644"/>
        <end position="866"/>
    </location>
</feature>
<evidence type="ECO:0000313" key="24">
    <source>
        <dbReference type="Proteomes" id="UP000198836"/>
    </source>
</evidence>
<dbReference type="CDD" id="cd00082">
    <property type="entry name" value="HisKA"/>
    <property type="match status" value="1"/>
</dbReference>
<feature type="domain" description="PAC" evidence="21">
    <location>
        <begin position="574"/>
        <end position="626"/>
    </location>
</feature>
<feature type="domain" description="PAS" evidence="20">
    <location>
        <begin position="371"/>
        <end position="443"/>
    </location>
</feature>
<evidence type="ECO:0000256" key="4">
    <source>
        <dbReference type="ARBA" id="ARBA00022475"/>
    </source>
</evidence>
<evidence type="ECO:0000256" key="9">
    <source>
        <dbReference type="ARBA" id="ARBA00022777"/>
    </source>
</evidence>
<name>A0A1I0SFL5_9SPHI</name>
<reference evidence="24" key="1">
    <citation type="submission" date="2016-10" db="EMBL/GenBank/DDBJ databases">
        <authorList>
            <person name="Varghese N."/>
            <person name="Submissions S."/>
        </authorList>
    </citation>
    <scope>NUCLEOTIDE SEQUENCE [LARGE SCALE GENOMIC DNA]</scope>
    <source>
        <strain evidence="24">DSM 18130</strain>
    </source>
</reference>
<comment type="subcellular location">
    <subcellularLocation>
        <location evidence="2">Cell membrane</location>
        <topology evidence="2">Multi-pass membrane protein</topology>
    </subcellularLocation>
</comment>
<feature type="domain" description="PAC" evidence="21">
    <location>
        <begin position="320"/>
        <end position="370"/>
    </location>
</feature>
<evidence type="ECO:0000256" key="16">
    <source>
        <dbReference type="PROSITE-ProRule" id="PRU00110"/>
    </source>
</evidence>
<dbReference type="GO" id="GO:0006355">
    <property type="term" value="P:regulation of DNA-templated transcription"/>
    <property type="evidence" value="ECO:0007669"/>
    <property type="project" value="InterPro"/>
</dbReference>
<protein>
    <recommendedName>
        <fullName evidence="15">Sensory/regulatory protein RpfC</fullName>
        <ecNumber evidence="3">2.7.13.3</ecNumber>
    </recommendedName>
</protein>
<dbReference type="PROSITE" id="PS50113">
    <property type="entry name" value="PAC"/>
    <property type="match status" value="3"/>
</dbReference>
<dbReference type="SMART" id="SM00091">
    <property type="entry name" value="PAS"/>
    <property type="match status" value="4"/>
</dbReference>
<evidence type="ECO:0000259" key="18">
    <source>
        <dbReference type="PROSITE" id="PS50109"/>
    </source>
</evidence>
<keyword evidence="10" id="KW-0067">ATP-binding</keyword>
<dbReference type="CDD" id="cd00130">
    <property type="entry name" value="PAS"/>
    <property type="match status" value="3"/>
</dbReference>
<evidence type="ECO:0000313" key="23">
    <source>
        <dbReference type="EMBL" id="SFA38314.1"/>
    </source>
</evidence>
<evidence type="ECO:0000256" key="8">
    <source>
        <dbReference type="ARBA" id="ARBA00022741"/>
    </source>
</evidence>
<organism evidence="23 24">
    <name type="scientific">Pedobacter suwonensis</name>
    <dbReference type="NCBI Taxonomy" id="332999"/>
    <lineage>
        <taxon>Bacteria</taxon>
        <taxon>Pseudomonadati</taxon>
        <taxon>Bacteroidota</taxon>
        <taxon>Sphingobacteriia</taxon>
        <taxon>Sphingobacteriales</taxon>
        <taxon>Sphingobacteriaceae</taxon>
        <taxon>Pedobacter</taxon>
    </lineage>
</organism>
<dbReference type="AlphaFoldDB" id="A0A1I0SFL5"/>
<dbReference type="InterPro" id="IPR011006">
    <property type="entry name" value="CheY-like_superfamily"/>
</dbReference>
<dbReference type="SMART" id="SM00448">
    <property type="entry name" value="REC"/>
    <property type="match status" value="1"/>
</dbReference>
<dbReference type="InterPro" id="IPR000700">
    <property type="entry name" value="PAS-assoc_C"/>
</dbReference>
<evidence type="ECO:0000256" key="17">
    <source>
        <dbReference type="PROSITE-ProRule" id="PRU00169"/>
    </source>
</evidence>
<keyword evidence="8" id="KW-0547">Nucleotide-binding</keyword>
<dbReference type="Pfam" id="PF00072">
    <property type="entry name" value="Response_reg"/>
    <property type="match status" value="1"/>
</dbReference>
<evidence type="ECO:0000256" key="14">
    <source>
        <dbReference type="ARBA" id="ARBA00064003"/>
    </source>
</evidence>
<evidence type="ECO:0000256" key="1">
    <source>
        <dbReference type="ARBA" id="ARBA00000085"/>
    </source>
</evidence>
<feature type="domain" description="Response regulatory" evidence="19">
    <location>
        <begin position="889"/>
        <end position="1003"/>
    </location>
</feature>
<dbReference type="InterPro" id="IPR036097">
    <property type="entry name" value="HisK_dim/P_sf"/>
</dbReference>
<dbReference type="Gene3D" id="3.30.450.20">
    <property type="entry name" value="PAS domain"/>
    <property type="match status" value="4"/>
</dbReference>
<keyword evidence="4" id="KW-1003">Cell membrane</keyword>
<keyword evidence="11" id="KW-1133">Transmembrane helix</keyword>
<dbReference type="PROSITE" id="PS50109">
    <property type="entry name" value="HIS_KIN"/>
    <property type="match status" value="1"/>
</dbReference>
<dbReference type="PROSITE" id="PS50894">
    <property type="entry name" value="HPT"/>
    <property type="match status" value="1"/>
</dbReference>
<comment type="catalytic activity">
    <reaction evidence="1">
        <text>ATP + protein L-histidine = ADP + protein N-phospho-L-histidine.</text>
        <dbReference type="EC" id="2.7.13.3"/>
    </reaction>
</comment>
<dbReference type="Gene3D" id="3.30.565.10">
    <property type="entry name" value="Histidine kinase-like ATPase, C-terminal domain"/>
    <property type="match status" value="1"/>
</dbReference>
<dbReference type="Pfam" id="PF00989">
    <property type="entry name" value="PAS"/>
    <property type="match status" value="1"/>
</dbReference>
<dbReference type="GO" id="GO:0000155">
    <property type="term" value="F:phosphorelay sensor kinase activity"/>
    <property type="evidence" value="ECO:0007669"/>
    <property type="project" value="InterPro"/>
</dbReference>
<evidence type="ECO:0000256" key="3">
    <source>
        <dbReference type="ARBA" id="ARBA00012438"/>
    </source>
</evidence>
<dbReference type="PROSITE" id="PS50112">
    <property type="entry name" value="PAS"/>
    <property type="match status" value="3"/>
</dbReference>
<dbReference type="Proteomes" id="UP000198836">
    <property type="component" value="Unassembled WGS sequence"/>
</dbReference>
<dbReference type="GO" id="GO:0005886">
    <property type="term" value="C:plasma membrane"/>
    <property type="evidence" value="ECO:0007669"/>
    <property type="project" value="UniProtKB-SubCell"/>
</dbReference>
<gene>
    <name evidence="23" type="ORF">SAMN04488511_101173</name>
</gene>
<dbReference type="InterPro" id="IPR004358">
    <property type="entry name" value="Sig_transdc_His_kin-like_C"/>
</dbReference>
<dbReference type="Gene3D" id="1.20.120.160">
    <property type="entry name" value="HPT domain"/>
    <property type="match status" value="1"/>
</dbReference>